<dbReference type="Proteomes" id="UP000822688">
    <property type="component" value="Chromosome 1"/>
</dbReference>
<evidence type="ECO:0000313" key="2">
    <source>
        <dbReference type="EMBL" id="KAG0592708.1"/>
    </source>
</evidence>
<feature type="signal peptide" evidence="1">
    <location>
        <begin position="1"/>
        <end position="21"/>
    </location>
</feature>
<keyword evidence="1" id="KW-0732">Signal</keyword>
<evidence type="ECO:0000256" key="1">
    <source>
        <dbReference type="SAM" id="SignalP"/>
    </source>
</evidence>
<comment type="caution">
    <text evidence="2">The sequence shown here is derived from an EMBL/GenBank/DDBJ whole genome shotgun (WGS) entry which is preliminary data.</text>
</comment>
<name>A0A8T0JD03_CERPU</name>
<accession>A0A8T0JD03</accession>
<evidence type="ECO:0000313" key="3">
    <source>
        <dbReference type="Proteomes" id="UP000822688"/>
    </source>
</evidence>
<keyword evidence="3" id="KW-1185">Reference proteome</keyword>
<dbReference type="AlphaFoldDB" id="A0A8T0JD03"/>
<protein>
    <submittedName>
        <fullName evidence="2">Uncharacterized protein</fullName>
    </submittedName>
</protein>
<reference evidence="2" key="1">
    <citation type="submission" date="2020-06" db="EMBL/GenBank/DDBJ databases">
        <title>WGS assembly of Ceratodon purpureus strain R40.</title>
        <authorList>
            <person name="Carey S.B."/>
            <person name="Jenkins J."/>
            <person name="Shu S."/>
            <person name="Lovell J.T."/>
            <person name="Sreedasyam A."/>
            <person name="Maumus F."/>
            <person name="Tiley G.P."/>
            <person name="Fernandez-Pozo N."/>
            <person name="Barry K."/>
            <person name="Chen C."/>
            <person name="Wang M."/>
            <person name="Lipzen A."/>
            <person name="Daum C."/>
            <person name="Saski C.A."/>
            <person name="Payton A.C."/>
            <person name="Mcbreen J.C."/>
            <person name="Conrad R.E."/>
            <person name="Kollar L.M."/>
            <person name="Olsson S."/>
            <person name="Huttunen S."/>
            <person name="Landis J.B."/>
            <person name="Wickett N.J."/>
            <person name="Johnson M.G."/>
            <person name="Rensing S.A."/>
            <person name="Grimwood J."/>
            <person name="Schmutz J."/>
            <person name="Mcdaniel S.F."/>
        </authorList>
    </citation>
    <scope>NUCLEOTIDE SEQUENCE</scope>
    <source>
        <strain evidence="2">R40</strain>
    </source>
</reference>
<dbReference type="EMBL" id="CM026421">
    <property type="protein sequence ID" value="KAG0592708.1"/>
    <property type="molecule type" value="Genomic_DNA"/>
</dbReference>
<organism evidence="2 3">
    <name type="scientific">Ceratodon purpureus</name>
    <name type="common">Fire moss</name>
    <name type="synonym">Dicranum purpureum</name>
    <dbReference type="NCBI Taxonomy" id="3225"/>
    <lineage>
        <taxon>Eukaryota</taxon>
        <taxon>Viridiplantae</taxon>
        <taxon>Streptophyta</taxon>
        <taxon>Embryophyta</taxon>
        <taxon>Bryophyta</taxon>
        <taxon>Bryophytina</taxon>
        <taxon>Bryopsida</taxon>
        <taxon>Dicranidae</taxon>
        <taxon>Pseudoditrichales</taxon>
        <taxon>Ditrichaceae</taxon>
        <taxon>Ceratodon</taxon>
    </lineage>
</organism>
<proteinExistence type="predicted"/>
<feature type="chain" id="PRO_5035856076" evidence="1">
    <location>
        <begin position="22"/>
        <end position="65"/>
    </location>
</feature>
<gene>
    <name evidence="2" type="ORF">KC19_1G275000</name>
</gene>
<sequence length="65" mass="7687">MKPDICDVVLWFFFLFLFCSWDPQRAPLFRTFANLAETISYELNDFNGVYRARPLECCGNDSIIR</sequence>